<dbReference type="Pfam" id="PF00240">
    <property type="entry name" value="ubiquitin"/>
    <property type="match status" value="6"/>
</dbReference>
<evidence type="ECO:0000313" key="3">
    <source>
        <dbReference type="Proteomes" id="UP001174909"/>
    </source>
</evidence>
<dbReference type="InterPro" id="IPR050158">
    <property type="entry name" value="Ubiquitin_ubiquitin-like"/>
</dbReference>
<feature type="domain" description="Ubiquitin-like" evidence="1">
    <location>
        <begin position="358"/>
        <end position="432"/>
    </location>
</feature>
<keyword evidence="3" id="KW-1185">Reference proteome</keyword>
<dbReference type="AlphaFoldDB" id="A0AA35TGF5"/>
<dbReference type="PRINTS" id="PR00348">
    <property type="entry name" value="UBIQUITIN"/>
</dbReference>
<dbReference type="SMART" id="SM00213">
    <property type="entry name" value="UBQ"/>
    <property type="match status" value="6"/>
</dbReference>
<protein>
    <submittedName>
        <fullName evidence="2">Polyubiquitin-C</fullName>
    </submittedName>
</protein>
<accession>A0AA35TGF5</accession>
<feature type="domain" description="Ubiquitin-like" evidence="1">
    <location>
        <begin position="205"/>
        <end position="273"/>
    </location>
</feature>
<organism evidence="2 3">
    <name type="scientific">Geodia barretti</name>
    <name type="common">Barrett's horny sponge</name>
    <dbReference type="NCBI Taxonomy" id="519541"/>
    <lineage>
        <taxon>Eukaryota</taxon>
        <taxon>Metazoa</taxon>
        <taxon>Porifera</taxon>
        <taxon>Demospongiae</taxon>
        <taxon>Heteroscleromorpha</taxon>
        <taxon>Tetractinellida</taxon>
        <taxon>Astrophorina</taxon>
        <taxon>Geodiidae</taxon>
        <taxon>Geodia</taxon>
    </lineage>
</organism>
<comment type="caution">
    <text evidence="2">The sequence shown here is derived from an EMBL/GenBank/DDBJ whole genome shotgun (WGS) entry which is preliminary data.</text>
</comment>
<feature type="domain" description="Ubiquitin-like" evidence="1">
    <location>
        <begin position="280"/>
        <end position="350"/>
    </location>
</feature>
<name>A0AA35TGF5_GEOBA</name>
<dbReference type="InterPro" id="IPR000626">
    <property type="entry name" value="Ubiquitin-like_dom"/>
</dbReference>
<proteinExistence type="predicted"/>
<dbReference type="InterPro" id="IPR019954">
    <property type="entry name" value="Ubiquitin_CS"/>
</dbReference>
<evidence type="ECO:0000313" key="2">
    <source>
        <dbReference type="EMBL" id="CAI8046642.1"/>
    </source>
</evidence>
<dbReference type="SUPFAM" id="SSF54236">
    <property type="entry name" value="Ubiquitin-like"/>
    <property type="match status" value="6"/>
</dbReference>
<dbReference type="PROSITE" id="PS00299">
    <property type="entry name" value="UBIQUITIN_1"/>
    <property type="match status" value="1"/>
</dbReference>
<dbReference type="InterPro" id="IPR019956">
    <property type="entry name" value="Ubiquitin_dom"/>
</dbReference>
<feature type="domain" description="Ubiquitin-like" evidence="1">
    <location>
        <begin position="49"/>
        <end position="124"/>
    </location>
</feature>
<dbReference type="InterPro" id="IPR029071">
    <property type="entry name" value="Ubiquitin-like_domsf"/>
</dbReference>
<dbReference type="Proteomes" id="UP001174909">
    <property type="component" value="Unassembled WGS sequence"/>
</dbReference>
<dbReference type="EMBL" id="CASHTH010003578">
    <property type="protein sequence ID" value="CAI8046642.1"/>
    <property type="molecule type" value="Genomic_DNA"/>
</dbReference>
<feature type="domain" description="Ubiquitin-like" evidence="1">
    <location>
        <begin position="423"/>
        <end position="495"/>
    </location>
</feature>
<dbReference type="Gene3D" id="3.10.20.90">
    <property type="entry name" value="Phosphatidylinositol 3-kinase Catalytic Subunit, Chain A, domain 1"/>
    <property type="match status" value="6"/>
</dbReference>
<dbReference type="PROSITE" id="PS50053">
    <property type="entry name" value="UBIQUITIN_2"/>
    <property type="match status" value="6"/>
</dbReference>
<feature type="domain" description="Ubiquitin-like" evidence="1">
    <location>
        <begin position="126"/>
        <end position="204"/>
    </location>
</feature>
<reference evidence="2" key="1">
    <citation type="submission" date="2023-03" db="EMBL/GenBank/DDBJ databases">
        <authorList>
            <person name="Steffen K."/>
            <person name="Cardenas P."/>
        </authorList>
    </citation>
    <scope>NUCLEOTIDE SEQUENCE</scope>
</reference>
<sequence>MIEAIEGTPRHLQRLSLDGVCLENRRRMGYYHTLISSKCRLVLRSQPQYQVFLRTLSGKTLALGVRGGDTVKHMKSVVYEKEGIPPDQVKVFSGGRVLRDEKRLRDCGLHSGSTVDLSLGLLGGMFQIFVKTQRGKTILTLGVYSARYMSIGEIKSDIEKETGLPKTQQQLLFNGRHLDDRKTLSDYSVLNEDTLQLIWPVRRGMGIFIKMKGLALTLEVEAGDTIEMVKARIWNKIKMPQDHQQLLFNGQQLENRQTLSDYHIQHEDTLQLVWLVEKDMGIFLKTETGEMILLEVDASDTIESVKAQIQLFDKIPPDQQLLLFKHWVLEDSRTLSDYNIQKESILLILIYRARKSAYNLVAKTLTGKPYVLEVQPSDTIWSVKAKNEDIIGVPPDQMRFIFHGKQMDNEWTVKQCIPMNSVIHVVLRLRGGGDGGSVRVITPTDCIFPSVKMDSTIGELKVEIQDLGGIPPSQQQLLFNDRQLQDERTLSDYNIGYQTLQLFSLRGGFPVIRRAEITAQTKIQVLPEEPLTYDWEGHGFKINIPAGALSSSGPATMYIQASLGGDYQFPADHVAVSGITVSPFILLWNTLTRRSPSGSNTAPVLRRKMVTEHSPSSQPKKHRLTSSNRCQEALSLRLVRLPSMLATSLCLQCLACEEGHVNMPFTLTTYPSNSIDMKPI</sequence>
<dbReference type="PANTHER" id="PTHR10666">
    <property type="entry name" value="UBIQUITIN"/>
    <property type="match status" value="1"/>
</dbReference>
<gene>
    <name evidence="2" type="ORF">GBAR_LOCUS25796</name>
</gene>
<evidence type="ECO:0000259" key="1">
    <source>
        <dbReference type="PROSITE" id="PS50053"/>
    </source>
</evidence>